<dbReference type="Gene3D" id="1.10.287.130">
    <property type="match status" value="1"/>
</dbReference>
<keyword evidence="3 6" id="KW-0597">Phosphoprotein</keyword>
<evidence type="ECO:0000259" key="11">
    <source>
        <dbReference type="PROSITE" id="PS50113"/>
    </source>
</evidence>
<dbReference type="InterPro" id="IPR029016">
    <property type="entry name" value="GAF-like_dom_sf"/>
</dbReference>
<dbReference type="SUPFAM" id="SSF52172">
    <property type="entry name" value="CheY-like"/>
    <property type="match status" value="2"/>
</dbReference>
<feature type="domain" description="Histidine kinase" evidence="8">
    <location>
        <begin position="943"/>
        <end position="1166"/>
    </location>
</feature>
<evidence type="ECO:0000259" key="9">
    <source>
        <dbReference type="PROSITE" id="PS50110"/>
    </source>
</evidence>
<organism evidence="12 13">
    <name type="scientific">Pedosphaera parvula (strain Ellin514)</name>
    <dbReference type="NCBI Taxonomy" id="320771"/>
    <lineage>
        <taxon>Bacteria</taxon>
        <taxon>Pseudomonadati</taxon>
        <taxon>Verrucomicrobiota</taxon>
        <taxon>Pedosphaerae</taxon>
        <taxon>Pedosphaerales</taxon>
        <taxon>Pedosphaeraceae</taxon>
        <taxon>Pedosphaera</taxon>
    </lineage>
</organism>
<dbReference type="EMBL" id="ABOX02000015">
    <property type="protein sequence ID" value="EEF60675.1"/>
    <property type="molecule type" value="Genomic_DNA"/>
</dbReference>
<dbReference type="Pfam" id="PF00072">
    <property type="entry name" value="Response_reg"/>
    <property type="match status" value="2"/>
</dbReference>
<dbReference type="InterPro" id="IPR003594">
    <property type="entry name" value="HATPase_dom"/>
</dbReference>
<evidence type="ECO:0000256" key="5">
    <source>
        <dbReference type="ARBA" id="ARBA00022777"/>
    </source>
</evidence>
<dbReference type="PROSITE" id="PS50112">
    <property type="entry name" value="PAS"/>
    <property type="match status" value="4"/>
</dbReference>
<reference evidence="12 13" key="1">
    <citation type="journal article" date="2011" name="J. Bacteriol.">
        <title>Genome sequence of 'Pedosphaera parvula' Ellin514, an aerobic Verrucomicrobial isolate from pasture soil.</title>
        <authorList>
            <person name="Kant R."/>
            <person name="van Passel M.W."/>
            <person name="Sangwan P."/>
            <person name="Palva A."/>
            <person name="Lucas S."/>
            <person name="Copeland A."/>
            <person name="Lapidus A."/>
            <person name="Glavina Del Rio T."/>
            <person name="Dalin E."/>
            <person name="Tice H."/>
            <person name="Bruce D."/>
            <person name="Goodwin L."/>
            <person name="Pitluck S."/>
            <person name="Chertkov O."/>
            <person name="Larimer F.W."/>
            <person name="Land M.L."/>
            <person name="Hauser L."/>
            <person name="Brettin T.S."/>
            <person name="Detter J.C."/>
            <person name="Han S."/>
            <person name="de Vos W.M."/>
            <person name="Janssen P.H."/>
            <person name="Smidt H."/>
        </authorList>
    </citation>
    <scope>NUCLEOTIDE SEQUENCE [LARGE SCALE GENOMIC DNA]</scope>
    <source>
        <strain evidence="12 13">Ellin514</strain>
    </source>
</reference>
<evidence type="ECO:0000313" key="13">
    <source>
        <dbReference type="Proteomes" id="UP000003688"/>
    </source>
</evidence>
<keyword evidence="4" id="KW-0808">Transferase</keyword>
<dbReference type="GO" id="GO:0000155">
    <property type="term" value="F:phosphorelay sensor kinase activity"/>
    <property type="evidence" value="ECO:0007669"/>
    <property type="project" value="InterPro"/>
</dbReference>
<keyword evidence="13" id="KW-1185">Reference proteome</keyword>
<dbReference type="STRING" id="320771.Cflav_PD6266"/>
<feature type="coiled-coil region" evidence="7">
    <location>
        <begin position="390"/>
        <end position="417"/>
    </location>
</feature>
<dbReference type="PROSITE" id="PS50110">
    <property type="entry name" value="RESPONSE_REGULATORY"/>
    <property type="match status" value="2"/>
</dbReference>
<dbReference type="SMART" id="SM00065">
    <property type="entry name" value="GAF"/>
    <property type="match status" value="1"/>
</dbReference>
<feature type="domain" description="PAS" evidence="10">
    <location>
        <begin position="158"/>
        <end position="228"/>
    </location>
</feature>
<evidence type="ECO:0000256" key="2">
    <source>
        <dbReference type="ARBA" id="ARBA00012438"/>
    </source>
</evidence>
<dbReference type="SMART" id="SM00091">
    <property type="entry name" value="PAS"/>
    <property type="match status" value="5"/>
</dbReference>
<dbReference type="Gene3D" id="3.30.450.40">
    <property type="match status" value="1"/>
</dbReference>
<dbReference type="InterPro" id="IPR004358">
    <property type="entry name" value="Sig_transdc_His_kin-like_C"/>
</dbReference>
<feature type="domain" description="PAC" evidence="11">
    <location>
        <begin position="480"/>
        <end position="530"/>
    </location>
</feature>
<evidence type="ECO:0000256" key="7">
    <source>
        <dbReference type="SAM" id="Coils"/>
    </source>
</evidence>
<evidence type="ECO:0000256" key="4">
    <source>
        <dbReference type="ARBA" id="ARBA00022679"/>
    </source>
</evidence>
<evidence type="ECO:0000313" key="12">
    <source>
        <dbReference type="EMBL" id="EEF60675.1"/>
    </source>
</evidence>
<comment type="caution">
    <text evidence="12">The sequence shown here is derived from an EMBL/GenBank/DDBJ whole genome shotgun (WGS) entry which is preliminary data.</text>
</comment>
<dbReference type="GO" id="GO:0006355">
    <property type="term" value="P:regulation of DNA-templated transcription"/>
    <property type="evidence" value="ECO:0007669"/>
    <property type="project" value="InterPro"/>
</dbReference>
<dbReference type="PANTHER" id="PTHR43304:SF1">
    <property type="entry name" value="PAC DOMAIN-CONTAINING PROTEIN"/>
    <property type="match status" value="1"/>
</dbReference>
<feature type="domain" description="Response regulatory" evidence="9">
    <location>
        <begin position="1188"/>
        <end position="1305"/>
    </location>
</feature>
<accession>B9XHU7</accession>
<dbReference type="EC" id="2.7.13.3" evidence="2"/>
<proteinExistence type="predicted"/>
<dbReference type="Gene3D" id="3.40.50.2300">
    <property type="match status" value="2"/>
</dbReference>
<dbReference type="PANTHER" id="PTHR43304">
    <property type="entry name" value="PHYTOCHROME-LIKE PROTEIN CPH1"/>
    <property type="match status" value="1"/>
</dbReference>
<dbReference type="InterPro" id="IPR035965">
    <property type="entry name" value="PAS-like_dom_sf"/>
</dbReference>
<feature type="domain" description="Response regulatory" evidence="9">
    <location>
        <begin position="24"/>
        <end position="140"/>
    </location>
</feature>
<dbReference type="InterPro" id="IPR052162">
    <property type="entry name" value="Sensor_kinase/Photoreceptor"/>
</dbReference>
<dbReference type="PRINTS" id="PR00344">
    <property type="entry name" value="BCTRLSENSOR"/>
</dbReference>
<dbReference type="InterPro" id="IPR011006">
    <property type="entry name" value="CheY-like_superfamily"/>
</dbReference>
<dbReference type="InterPro" id="IPR036097">
    <property type="entry name" value="HisK_dim/P_sf"/>
</dbReference>
<comment type="catalytic activity">
    <reaction evidence="1">
        <text>ATP + protein L-histidine = ADP + protein N-phospho-L-histidine.</text>
        <dbReference type="EC" id="2.7.13.3"/>
    </reaction>
</comment>
<dbReference type="Gene3D" id="6.10.250.490">
    <property type="match status" value="1"/>
</dbReference>
<dbReference type="CDD" id="cd00130">
    <property type="entry name" value="PAS"/>
    <property type="match status" value="4"/>
</dbReference>
<dbReference type="SMART" id="SM00086">
    <property type="entry name" value="PAC"/>
    <property type="match status" value="4"/>
</dbReference>
<dbReference type="InterPro" id="IPR013655">
    <property type="entry name" value="PAS_fold_3"/>
</dbReference>
<dbReference type="CDD" id="cd00082">
    <property type="entry name" value="HisKA"/>
    <property type="match status" value="1"/>
</dbReference>
<keyword evidence="7" id="KW-0175">Coiled coil</keyword>
<dbReference type="SUPFAM" id="SSF55781">
    <property type="entry name" value="GAF domain-like"/>
    <property type="match status" value="1"/>
</dbReference>
<evidence type="ECO:0000259" key="8">
    <source>
        <dbReference type="PROSITE" id="PS50109"/>
    </source>
</evidence>
<dbReference type="InterPro" id="IPR003661">
    <property type="entry name" value="HisK_dim/P_dom"/>
</dbReference>
<dbReference type="InterPro" id="IPR036890">
    <property type="entry name" value="HATPase_C_sf"/>
</dbReference>
<sequence>MRVVPKLLAGWRRFLHKLMSQPLRILIVEDSIPDVVLLEAELRRQEIAFQSCQVHGRKAFQEALKSFGPDVVLADYALPGFNGLEALKIWREHTAELPFISVSGSIGDENVMQLIQAGATDFVSKERLSRLGPAIQRALREAAERAEKLETEKLLRNSESRFRAIFHGAGTGIAVEDLNGRIVEANRALQLMLGYTAGELQQITRKDFTHARDHREETQHIKRLISGESDFYQVEKRFVRKDGRIIWGRLTVSMVRDASGQPQFPIAMIEDITERQRAEEALLQYAAIVESSTDAIISTTFDGVIFSWNPAAERLYGYSAAEANGRSISMTLLPEKEEEFFARLEQVRRGERIEAFETTRLRRDQSMVEVSITTSPIKDASGKVIGVSSIARDITERKRAEQALRESEENYRRLVELAPDAILIQADDRYVYLNSAGLELFGTTDPSQIIGKSSFDVTHPDYHEALRQRLAELSQGNGVPLLEEKLIRLDGSVVDVEVTAIPFAYRGKPAIQVVVRNITERKRAEEALRKSQASLARAQRIAHLGNWERDLETNHLTWSDETYRIFGFEPQQVEVTYEAFLARVHPEDRELVRRASEETLRSCASHSIDHRIVLPNGEIKTVNEQAEVVSDESGKPIRFVGTVLDITVRKRAEVRSAAFARLGERLSSATTDVEAARIIVEVANNLLGWDACSLDICHAGHRTVTSILVMDLIDGRKVDVAPRYRNEAPGPLLRRILESGAELIIRKPPFKSSAEFTQFGDKSRPSASLIFVPVRNGAKVIGVLSIQSYTPNAYTGEDLQTLQALADHCGGALERIRAEAENQKLAAFPQFNPNPVLELSAEGEVNYFNDAALQMAKSLGKQHPSEFLPQETREIVRQCLATGESSLRHEIVMDSRTISSSFFPIGAIGVVHCYVADITDRQNLEAQLRQSQKMESVGQLAGGIAHDFNNILTVIQGHGSLLGMVEHLPKEAQDSAQQIILAAERAANLTKQLLTFSRRQVIQPKELDLNEVISNMTKMLRRLLGEDITLQVNYAPSLPQVHADPGMMEQILLNLAVNARDAMPKGGRLLIYSSAMTLDQGQALRHPGARAGEYVCVTVKDTGTGIAPEHVPKIFDPFFTTKDVGKGTGLGLATVYGIVQQHKGWITVDSTVGKETIFQIFLPGSVSKAASSLAGPAVETRVQGGAETVLVVEDETPLRVLVRNVLERYGYRVLEAVSGPAALSVWQEHKDEISLLLTDMVMPHGITGRELAERLLADKPKLKVIYSSGYSLAVVGADMVLQEGLNFLQKPYHPRKLAQAVRDCLDEGR</sequence>
<feature type="modified residue" description="4-aspartylphosphate" evidence="6">
    <location>
        <position position="75"/>
    </location>
</feature>
<dbReference type="SMART" id="SM00387">
    <property type="entry name" value="HATPase_c"/>
    <property type="match status" value="1"/>
</dbReference>
<evidence type="ECO:0000259" key="10">
    <source>
        <dbReference type="PROSITE" id="PS50112"/>
    </source>
</evidence>
<dbReference type="CDD" id="cd00156">
    <property type="entry name" value="REC"/>
    <property type="match status" value="1"/>
</dbReference>
<feature type="domain" description="PAC" evidence="11">
    <location>
        <begin position="606"/>
        <end position="658"/>
    </location>
</feature>
<feature type="domain" description="PAS" evidence="10">
    <location>
        <begin position="407"/>
        <end position="477"/>
    </location>
</feature>
<dbReference type="Pfam" id="PF13185">
    <property type="entry name" value="GAF_2"/>
    <property type="match status" value="1"/>
</dbReference>
<dbReference type="Pfam" id="PF02518">
    <property type="entry name" value="HATPase_c"/>
    <property type="match status" value="1"/>
</dbReference>
<dbReference type="InterPro" id="IPR013767">
    <property type="entry name" value="PAS_fold"/>
</dbReference>
<dbReference type="Pfam" id="PF08447">
    <property type="entry name" value="PAS_3"/>
    <property type="match status" value="1"/>
</dbReference>
<dbReference type="NCBIfam" id="TIGR00229">
    <property type="entry name" value="sensory_box"/>
    <property type="match status" value="4"/>
</dbReference>
<feature type="domain" description="PAS" evidence="10">
    <location>
        <begin position="550"/>
        <end position="603"/>
    </location>
</feature>
<dbReference type="Pfam" id="PF00512">
    <property type="entry name" value="HisKA"/>
    <property type="match status" value="1"/>
</dbReference>
<dbReference type="SUPFAM" id="SSF55874">
    <property type="entry name" value="ATPase domain of HSP90 chaperone/DNA topoisomerase II/histidine kinase"/>
    <property type="match status" value="1"/>
</dbReference>
<dbReference type="PROSITE" id="PS50113">
    <property type="entry name" value="PAC"/>
    <property type="match status" value="4"/>
</dbReference>
<dbReference type="InterPro" id="IPR005467">
    <property type="entry name" value="His_kinase_dom"/>
</dbReference>
<feature type="domain" description="PAC" evidence="11">
    <location>
        <begin position="232"/>
        <end position="284"/>
    </location>
</feature>
<feature type="modified residue" description="4-aspartylphosphate" evidence="6">
    <location>
        <position position="1239"/>
    </location>
</feature>
<dbReference type="SUPFAM" id="SSF55785">
    <property type="entry name" value="PYP-like sensor domain (PAS domain)"/>
    <property type="match status" value="5"/>
</dbReference>
<dbReference type="FunFam" id="3.30.450.20:FF:000088">
    <property type="entry name" value="Sensory transduction histidine kinase"/>
    <property type="match status" value="1"/>
</dbReference>
<name>B9XHU7_PEDPL</name>
<evidence type="ECO:0000256" key="3">
    <source>
        <dbReference type="ARBA" id="ARBA00022553"/>
    </source>
</evidence>
<dbReference type="Gene3D" id="2.10.70.100">
    <property type="match status" value="1"/>
</dbReference>
<gene>
    <name evidence="12" type="ORF">Cflav_PD6266</name>
</gene>
<dbReference type="SUPFAM" id="SSF47384">
    <property type="entry name" value="Homodimeric domain of signal transducing histidine kinase"/>
    <property type="match status" value="1"/>
</dbReference>
<dbReference type="Pfam" id="PF00989">
    <property type="entry name" value="PAS"/>
    <property type="match status" value="3"/>
</dbReference>
<dbReference type="PROSITE" id="PS50109">
    <property type="entry name" value="HIS_KIN"/>
    <property type="match status" value="1"/>
</dbReference>
<protein>
    <recommendedName>
        <fullName evidence="2">histidine kinase</fullName>
        <ecNumber evidence="2">2.7.13.3</ecNumber>
    </recommendedName>
</protein>
<dbReference type="InterPro" id="IPR000014">
    <property type="entry name" value="PAS"/>
</dbReference>
<evidence type="ECO:0000256" key="6">
    <source>
        <dbReference type="PROSITE-ProRule" id="PRU00169"/>
    </source>
</evidence>
<evidence type="ECO:0000256" key="1">
    <source>
        <dbReference type="ARBA" id="ARBA00000085"/>
    </source>
</evidence>
<dbReference type="SMART" id="SM00388">
    <property type="entry name" value="HisKA"/>
    <property type="match status" value="1"/>
</dbReference>
<dbReference type="Proteomes" id="UP000003688">
    <property type="component" value="Unassembled WGS sequence"/>
</dbReference>
<keyword evidence="5 12" id="KW-0418">Kinase</keyword>
<dbReference type="Gene3D" id="3.30.565.10">
    <property type="entry name" value="Histidine kinase-like ATPase, C-terminal domain"/>
    <property type="match status" value="1"/>
</dbReference>
<dbReference type="InterPro" id="IPR001610">
    <property type="entry name" value="PAC"/>
</dbReference>
<feature type="domain" description="PAC" evidence="11">
    <location>
        <begin position="354"/>
        <end position="406"/>
    </location>
</feature>
<feature type="domain" description="PAS" evidence="10">
    <location>
        <begin position="281"/>
        <end position="351"/>
    </location>
</feature>
<dbReference type="InterPro" id="IPR003018">
    <property type="entry name" value="GAF"/>
</dbReference>
<dbReference type="InterPro" id="IPR000700">
    <property type="entry name" value="PAS-assoc_C"/>
</dbReference>
<dbReference type="InterPro" id="IPR001789">
    <property type="entry name" value="Sig_transdc_resp-reg_receiver"/>
</dbReference>
<dbReference type="Gene3D" id="3.30.450.20">
    <property type="entry name" value="PAS domain"/>
    <property type="match status" value="5"/>
</dbReference>
<dbReference type="SMART" id="SM00448">
    <property type="entry name" value="REC"/>
    <property type="match status" value="2"/>
</dbReference>